<proteinExistence type="predicted"/>
<evidence type="ECO:0000313" key="4">
    <source>
        <dbReference type="Proteomes" id="UP000274694"/>
    </source>
</evidence>
<dbReference type="InterPro" id="IPR000415">
    <property type="entry name" value="Nitroreductase-like"/>
</dbReference>
<protein>
    <submittedName>
        <fullName evidence="3">SagB/ThcOx family dehydrogenase</fullName>
    </submittedName>
</protein>
<dbReference type="Pfam" id="PF00881">
    <property type="entry name" value="Nitroreductase"/>
    <property type="match status" value="1"/>
</dbReference>
<evidence type="ECO:0000313" key="3">
    <source>
        <dbReference type="EMBL" id="RQW96347.1"/>
    </source>
</evidence>
<dbReference type="SUPFAM" id="SSF55469">
    <property type="entry name" value="FMN-dependent nitroreductase-like"/>
    <property type="match status" value="1"/>
</dbReference>
<dbReference type="Gene3D" id="3.40.109.10">
    <property type="entry name" value="NADH Oxidase"/>
    <property type="match status" value="1"/>
</dbReference>
<gene>
    <name evidence="3" type="ORF">DLJ60_05155</name>
</gene>
<dbReference type="EMBL" id="QGTA01000114">
    <property type="protein sequence ID" value="RQW96347.1"/>
    <property type="molecule type" value="Genomic_DNA"/>
</dbReference>
<sequence>MSTTWSPLLVIRPDRDAAVLEDSQSAQSVRFDAAELARKIVSDAPEVGARELSPSDDLDSISTDWVTNGWRPSLDYFNWSEQISESRREARYPARGSQAQPTRPATSTPQWNWAEEGTTAGTGGVSVGELLVRRRTARQFEPEPLSRETVAAIFRCFSALMAPFEPSGSLAGVRMAAVVYAINGVDSGIWALDLAGERADQLTSGSFRQEMADLMCGMQAPMTASATIVLIVDFPRRQEMFPYERALRELYVEVGRVAQKFIIAAESYDCGALITPATNDNVLAELLGLSDDEAPVYTITFGRKTSRKG</sequence>
<evidence type="ECO:0000256" key="1">
    <source>
        <dbReference type="SAM" id="MobiDB-lite"/>
    </source>
</evidence>
<feature type="domain" description="Nitroreductase" evidence="2">
    <location>
        <begin position="132"/>
        <end position="303"/>
    </location>
</feature>
<comment type="caution">
    <text evidence="3">The sequence shown here is derived from an EMBL/GenBank/DDBJ whole genome shotgun (WGS) entry which is preliminary data.</text>
</comment>
<name>A0ABX9Y943_MICCH</name>
<dbReference type="RefSeq" id="WP_069087895.1">
    <property type="nucleotide sequence ID" value="NZ_JBEYHZ010000009.1"/>
</dbReference>
<dbReference type="InterPro" id="IPR029479">
    <property type="entry name" value="Nitroreductase"/>
</dbReference>
<organism evidence="3 4">
    <name type="scientific">Micromonospora chalcea</name>
    <dbReference type="NCBI Taxonomy" id="1874"/>
    <lineage>
        <taxon>Bacteria</taxon>
        <taxon>Bacillati</taxon>
        <taxon>Actinomycetota</taxon>
        <taxon>Actinomycetes</taxon>
        <taxon>Micromonosporales</taxon>
        <taxon>Micromonosporaceae</taxon>
        <taxon>Micromonospora</taxon>
    </lineage>
</organism>
<reference evidence="3 4" key="1">
    <citation type="submission" date="2018-05" db="EMBL/GenBank/DDBJ databases">
        <title>Micromonospora from Atacama Desert.</title>
        <authorList>
            <person name="Carro L."/>
            <person name="Goodfellow M."/>
            <person name="Klenk H.-P."/>
        </authorList>
    </citation>
    <scope>NUCLEOTIDE SEQUENCE [LARGE SCALE GENOMIC DNA]</scope>
    <source>
        <strain evidence="3 4">LB41</strain>
    </source>
</reference>
<accession>A0ABX9Y943</accession>
<evidence type="ECO:0000259" key="2">
    <source>
        <dbReference type="Pfam" id="PF00881"/>
    </source>
</evidence>
<feature type="compositionally biased region" description="Polar residues" evidence="1">
    <location>
        <begin position="97"/>
        <end position="111"/>
    </location>
</feature>
<keyword evidence="4" id="KW-1185">Reference proteome</keyword>
<feature type="region of interest" description="Disordered" evidence="1">
    <location>
        <begin position="90"/>
        <end position="121"/>
    </location>
</feature>
<dbReference type="Proteomes" id="UP000274694">
    <property type="component" value="Unassembled WGS sequence"/>
</dbReference>